<dbReference type="Gene3D" id="3.40.50.300">
    <property type="entry name" value="P-loop containing nucleotide triphosphate hydrolases"/>
    <property type="match status" value="1"/>
</dbReference>
<dbReference type="Pfam" id="PF00536">
    <property type="entry name" value="SAM_1"/>
    <property type="match status" value="1"/>
</dbReference>
<keyword evidence="7" id="KW-1185">Reference proteome</keyword>
<dbReference type="Gene3D" id="3.30.70.1230">
    <property type="entry name" value="Nucleotide cyclase"/>
    <property type="match status" value="1"/>
</dbReference>
<dbReference type="CDD" id="cd09487">
    <property type="entry name" value="SAM_superfamily"/>
    <property type="match status" value="1"/>
</dbReference>
<dbReference type="PANTHER" id="PTHR16305">
    <property type="entry name" value="TESTICULAR SOLUBLE ADENYLYL CYCLASE"/>
    <property type="match status" value="1"/>
</dbReference>
<proteinExistence type="predicted"/>
<protein>
    <submittedName>
        <fullName evidence="6">SAM domain (Sterile alpha motif)</fullName>
    </submittedName>
</protein>
<reference evidence="7" key="1">
    <citation type="submission" date="2016-10" db="EMBL/GenBank/DDBJ databases">
        <authorList>
            <person name="Varghese N."/>
            <person name="Submissions S."/>
        </authorList>
    </citation>
    <scope>NUCLEOTIDE SEQUENCE [LARGE SCALE GENOMIC DNA]</scope>
    <source>
        <strain evidence="7">CGMCC 1.11022</strain>
    </source>
</reference>
<evidence type="ECO:0000259" key="5">
    <source>
        <dbReference type="PROSITE" id="PS50125"/>
    </source>
</evidence>
<evidence type="ECO:0000313" key="6">
    <source>
        <dbReference type="EMBL" id="SDL20423.1"/>
    </source>
</evidence>
<dbReference type="InterPro" id="IPR013761">
    <property type="entry name" value="SAM/pointed_sf"/>
</dbReference>
<dbReference type="AlphaFoldDB" id="A0A1G9I6H3"/>
<gene>
    <name evidence="6" type="ORF">SAMN05428953_12937</name>
</gene>
<evidence type="ECO:0000256" key="3">
    <source>
        <dbReference type="SAM" id="MobiDB-lite"/>
    </source>
</evidence>
<accession>A0A1G9I6H3</accession>
<dbReference type="InterPro" id="IPR041664">
    <property type="entry name" value="AAA_16"/>
</dbReference>
<keyword evidence="2" id="KW-0067">ATP-binding</keyword>
<dbReference type="InterPro" id="IPR011990">
    <property type="entry name" value="TPR-like_helical_dom_sf"/>
</dbReference>
<dbReference type="Pfam" id="PF00211">
    <property type="entry name" value="Guanylate_cyc"/>
    <property type="match status" value="1"/>
</dbReference>
<dbReference type="Pfam" id="PF13191">
    <property type="entry name" value="AAA_16"/>
    <property type="match status" value="1"/>
</dbReference>
<dbReference type="GO" id="GO:0005737">
    <property type="term" value="C:cytoplasm"/>
    <property type="evidence" value="ECO:0007669"/>
    <property type="project" value="TreeGrafter"/>
</dbReference>
<feature type="domain" description="SAM" evidence="4">
    <location>
        <begin position="1"/>
        <end position="61"/>
    </location>
</feature>
<dbReference type="PROSITE" id="PS50125">
    <property type="entry name" value="GUANYLATE_CYCLASE_2"/>
    <property type="match status" value="1"/>
</dbReference>
<dbReference type="SUPFAM" id="SSF47769">
    <property type="entry name" value="SAM/Pointed domain"/>
    <property type="match status" value="1"/>
</dbReference>
<evidence type="ECO:0000259" key="4">
    <source>
        <dbReference type="PROSITE" id="PS50105"/>
    </source>
</evidence>
<dbReference type="EMBL" id="FNEE01000029">
    <property type="protein sequence ID" value="SDL20423.1"/>
    <property type="molecule type" value="Genomic_DNA"/>
</dbReference>
<dbReference type="GO" id="GO:0004016">
    <property type="term" value="F:adenylate cyclase activity"/>
    <property type="evidence" value="ECO:0007669"/>
    <property type="project" value="TreeGrafter"/>
</dbReference>
<dbReference type="SMART" id="SM00044">
    <property type="entry name" value="CYCc"/>
    <property type="match status" value="1"/>
</dbReference>
<dbReference type="InterPro" id="IPR001054">
    <property type="entry name" value="A/G_cyclase"/>
</dbReference>
<dbReference type="SUPFAM" id="SSF55073">
    <property type="entry name" value="Nucleotide cyclase"/>
    <property type="match status" value="1"/>
</dbReference>
<feature type="domain" description="Guanylate cyclase" evidence="5">
    <location>
        <begin position="99"/>
        <end position="228"/>
    </location>
</feature>
<dbReference type="PROSITE" id="PS50105">
    <property type="entry name" value="SAM_DOMAIN"/>
    <property type="match status" value="1"/>
</dbReference>
<organism evidence="6 7">
    <name type="scientific">Mesorhizobium muleiense</name>
    <dbReference type="NCBI Taxonomy" id="1004279"/>
    <lineage>
        <taxon>Bacteria</taxon>
        <taxon>Pseudomonadati</taxon>
        <taxon>Pseudomonadota</taxon>
        <taxon>Alphaproteobacteria</taxon>
        <taxon>Hyphomicrobiales</taxon>
        <taxon>Phyllobacteriaceae</taxon>
        <taxon>Mesorhizobium</taxon>
    </lineage>
</organism>
<feature type="compositionally biased region" description="Basic and acidic residues" evidence="3">
    <location>
        <begin position="83"/>
        <end position="93"/>
    </location>
</feature>
<dbReference type="RefSeq" id="WP_091600104.1">
    <property type="nucleotide sequence ID" value="NZ_FNEE01000029.1"/>
</dbReference>
<dbReference type="Proteomes" id="UP000198894">
    <property type="component" value="Unassembled WGS sequence"/>
</dbReference>
<keyword evidence="1" id="KW-0547">Nucleotide-binding</keyword>
<evidence type="ECO:0000313" key="7">
    <source>
        <dbReference type="Proteomes" id="UP000198894"/>
    </source>
</evidence>
<dbReference type="InterPro" id="IPR027417">
    <property type="entry name" value="P-loop_NTPase"/>
</dbReference>
<feature type="compositionally biased region" description="Polar residues" evidence="3">
    <location>
        <begin position="70"/>
        <end position="81"/>
    </location>
</feature>
<feature type="region of interest" description="Disordered" evidence="3">
    <location>
        <begin position="63"/>
        <end position="93"/>
    </location>
</feature>
<dbReference type="Gene3D" id="1.10.150.50">
    <property type="entry name" value="Transcription Factor, Ets-1"/>
    <property type="match status" value="1"/>
</dbReference>
<dbReference type="GO" id="GO:0005524">
    <property type="term" value="F:ATP binding"/>
    <property type="evidence" value="ECO:0007669"/>
    <property type="project" value="UniProtKB-KW"/>
</dbReference>
<dbReference type="Gene3D" id="1.25.40.10">
    <property type="entry name" value="Tetratricopeptide repeat domain"/>
    <property type="match status" value="1"/>
</dbReference>
<dbReference type="SMART" id="SM00454">
    <property type="entry name" value="SAM"/>
    <property type="match status" value="1"/>
</dbReference>
<dbReference type="InterPro" id="IPR001660">
    <property type="entry name" value="SAM"/>
</dbReference>
<dbReference type="PANTHER" id="PTHR16305:SF28">
    <property type="entry name" value="GUANYLATE CYCLASE DOMAIN-CONTAINING PROTEIN"/>
    <property type="match status" value="1"/>
</dbReference>
<dbReference type="GO" id="GO:0035556">
    <property type="term" value="P:intracellular signal transduction"/>
    <property type="evidence" value="ECO:0007669"/>
    <property type="project" value="InterPro"/>
</dbReference>
<evidence type="ECO:0000256" key="1">
    <source>
        <dbReference type="ARBA" id="ARBA00022741"/>
    </source>
</evidence>
<dbReference type="CDD" id="cd07302">
    <property type="entry name" value="CHD"/>
    <property type="match status" value="1"/>
</dbReference>
<dbReference type="GO" id="GO:0009190">
    <property type="term" value="P:cyclic nucleotide biosynthetic process"/>
    <property type="evidence" value="ECO:0007669"/>
    <property type="project" value="InterPro"/>
</dbReference>
<evidence type="ECO:0000256" key="2">
    <source>
        <dbReference type="ARBA" id="ARBA00022840"/>
    </source>
</evidence>
<dbReference type="InterPro" id="IPR029787">
    <property type="entry name" value="Nucleotide_cyclase"/>
</dbReference>
<dbReference type="SUPFAM" id="SSF48452">
    <property type="entry name" value="TPR-like"/>
    <property type="match status" value="2"/>
</dbReference>
<sequence length="1134" mass="123562">MNIAVWLRGLGLEQYILAFDENAIDAEILPRLTAEDLKEIGVAALAHRKRILEAIAAMQGEPALEPAKPASTSPIRTSASVDRSGEPGRPREAERRQLTVMFVDLVGSTALATRLDPEEMRDLLRKFQNTVAGEVVRYEGHVAKLMGDGVLAYFGWPQAHEDEAERAVRAALAVVAAVADLSLDDGQQLSVRVGIATGVVVVGDLIGVGAAQENAVVGETPNLAARLQTLAEPGTVVISELTYRLIGKLFEVTRIRPQRLPGFDAPINAFKVIGEGRAESRFEALHAAEAAPLTGREHDIALLLDRWRLAASGEGQVVELFGEAGIGKSRILQELLERLKDEAHTRLRYYCSPYHLETALYPVTDQLLRAGNIKRTDPPERQLDFLEQLLAGSTKNPNEAIPLIAALLSIPTEGHYPKLDLMAQKQKSRTFEVLIEQLEALARSKPVLMQLEDAHYLDPMSAELFDQIAGRIQHLPIMLIATSRPEGAVRWAGLPHATFLTLNRLSRSQAASIIAAMTGGKQLPATVLDQVLSKTEGVPLFVEELTKVVLESGLLEERDGELVLAGPLPPFAVPATLHDSLMARLDRLASVREVAQIGAVIGREFKHELLAAAAGLPDFELERATNELVAAGLVFRRGSNSQVTYVFKHALVRDAAYSSLLHSRRQQLHARIASILEERFPEIVTTEPELLAHHFGQAGLVKKAVEYNELAGRRALSRSVLTEALARFDNALTGLSAMPPSEERSRRELATQLALGSTHVAAHGFAAPSTATAYGRARELCEELSDTRQLFPVLYGLCLYHLYAAELAEARSAADRLLELAEASNDCGLSFFAHRAAGVSALPAGEFARARAHLEQALALYDPQEHRSPAFVYAFDPRVVCLDYLARTLLPLGFPDQALAANNEAVAEAHRVGHRNSLALPLFFGGVIRQILGDRESVRECCAELTRIASEAGFRFWLAGATILSAWTLAEAGDADRGRLELQRGLVEWRATGAEFMVPYFIALQAQIEVRAGDHNVALRLLEEAHARIERTDERWFAAEVLRLQGEVLLQSGEDGVALAENRLSDALAIAQAQGARFWELRAALSLARADCPISGARERLALIISGFTEGQTLPDLQAARALATPAESLRAAN</sequence>
<dbReference type="SUPFAM" id="SSF52540">
    <property type="entry name" value="P-loop containing nucleoside triphosphate hydrolases"/>
    <property type="match status" value="1"/>
</dbReference>
<name>A0A1G9I6H3_9HYPH</name>